<evidence type="ECO:0000313" key="2">
    <source>
        <dbReference type="Proteomes" id="UP001159363"/>
    </source>
</evidence>
<organism evidence="1 2">
    <name type="scientific">Dryococelus australis</name>
    <dbReference type="NCBI Taxonomy" id="614101"/>
    <lineage>
        <taxon>Eukaryota</taxon>
        <taxon>Metazoa</taxon>
        <taxon>Ecdysozoa</taxon>
        <taxon>Arthropoda</taxon>
        <taxon>Hexapoda</taxon>
        <taxon>Insecta</taxon>
        <taxon>Pterygota</taxon>
        <taxon>Neoptera</taxon>
        <taxon>Polyneoptera</taxon>
        <taxon>Phasmatodea</taxon>
        <taxon>Verophasmatodea</taxon>
        <taxon>Anareolatae</taxon>
        <taxon>Phasmatidae</taxon>
        <taxon>Eurycanthinae</taxon>
        <taxon>Dryococelus</taxon>
    </lineage>
</organism>
<evidence type="ECO:0000313" key="1">
    <source>
        <dbReference type="EMBL" id="KAJ8896999.1"/>
    </source>
</evidence>
<accession>A0ABQ9IK16</accession>
<sequence length="156" mass="17696">MFAIIVFTNFYQALGIRFKKLLSQLESNLKPIEALEIEILLHKVLFESLVQRLALKKFLNCVPLQGISTVKAETKYSVTVQIPSMTTDYSATLNCAVLPRIVGNVPRVEHSSRSTKIQDRLPPIFAKHETRVDSVRPIANLKYSSNCSTRIYCQKL</sequence>
<protein>
    <submittedName>
        <fullName evidence="1">Uncharacterized protein</fullName>
    </submittedName>
</protein>
<name>A0ABQ9IK16_9NEOP</name>
<dbReference type="EMBL" id="JARBHB010000001">
    <property type="protein sequence ID" value="KAJ8896999.1"/>
    <property type="molecule type" value="Genomic_DNA"/>
</dbReference>
<comment type="caution">
    <text evidence="1">The sequence shown here is derived from an EMBL/GenBank/DDBJ whole genome shotgun (WGS) entry which is preliminary data.</text>
</comment>
<dbReference type="Proteomes" id="UP001159363">
    <property type="component" value="Chromosome 1"/>
</dbReference>
<keyword evidence="2" id="KW-1185">Reference proteome</keyword>
<proteinExistence type="predicted"/>
<gene>
    <name evidence="1" type="ORF">PR048_002345</name>
</gene>
<reference evidence="1 2" key="1">
    <citation type="submission" date="2023-02" db="EMBL/GenBank/DDBJ databases">
        <title>LHISI_Scaffold_Assembly.</title>
        <authorList>
            <person name="Stuart O.P."/>
            <person name="Cleave R."/>
            <person name="Magrath M.J.L."/>
            <person name="Mikheyev A.S."/>
        </authorList>
    </citation>
    <scope>NUCLEOTIDE SEQUENCE [LARGE SCALE GENOMIC DNA]</scope>
    <source>
        <strain evidence="1">Daus_M_001</strain>
        <tissue evidence="1">Leg muscle</tissue>
    </source>
</reference>